<feature type="non-terminal residue" evidence="2">
    <location>
        <position position="1"/>
    </location>
</feature>
<reference evidence="2" key="1">
    <citation type="submission" date="2018-05" db="EMBL/GenBank/DDBJ databases">
        <authorList>
            <person name="Lanie J.A."/>
            <person name="Ng W.-L."/>
            <person name="Kazmierczak K.M."/>
            <person name="Andrzejewski T.M."/>
            <person name="Davidsen T.M."/>
            <person name="Wayne K.J."/>
            <person name="Tettelin H."/>
            <person name="Glass J.I."/>
            <person name="Rusch D."/>
            <person name="Podicherti R."/>
            <person name="Tsui H.-C.T."/>
            <person name="Winkler M.E."/>
        </authorList>
    </citation>
    <scope>NUCLEOTIDE SEQUENCE</scope>
</reference>
<dbReference type="SUPFAM" id="SSF75625">
    <property type="entry name" value="YebC-like"/>
    <property type="match status" value="1"/>
</dbReference>
<evidence type="ECO:0000259" key="1">
    <source>
        <dbReference type="Pfam" id="PF01709"/>
    </source>
</evidence>
<dbReference type="Gene3D" id="3.30.70.980">
    <property type="match status" value="1"/>
</dbReference>
<organism evidence="2">
    <name type="scientific">marine metagenome</name>
    <dbReference type="NCBI Taxonomy" id="408172"/>
    <lineage>
        <taxon>unclassified sequences</taxon>
        <taxon>metagenomes</taxon>
        <taxon>ecological metagenomes</taxon>
    </lineage>
</organism>
<sequence>DNKFEIISSDLPFLPITNVIINSGEFIKVSILLQALEDLDDVQEVYTNFDIEDNELETILK</sequence>
<dbReference type="AlphaFoldDB" id="A0A383C1G2"/>
<protein>
    <recommendedName>
        <fullName evidence="1">TACO1/YebC-like second and third domain-containing protein</fullName>
    </recommendedName>
</protein>
<name>A0A383C1G2_9ZZZZ</name>
<accession>A0A383C1G2</accession>
<dbReference type="EMBL" id="UINC01205034">
    <property type="protein sequence ID" value="SVE26024.1"/>
    <property type="molecule type" value="Genomic_DNA"/>
</dbReference>
<proteinExistence type="predicted"/>
<dbReference type="Pfam" id="PF01709">
    <property type="entry name" value="Transcrip_reg"/>
    <property type="match status" value="1"/>
</dbReference>
<dbReference type="InterPro" id="IPR026564">
    <property type="entry name" value="Transcrip_reg_TACO1-like_dom3"/>
</dbReference>
<gene>
    <name evidence="2" type="ORF">METZ01_LOCUS478878</name>
</gene>
<evidence type="ECO:0000313" key="2">
    <source>
        <dbReference type="EMBL" id="SVE26024.1"/>
    </source>
</evidence>
<dbReference type="InterPro" id="IPR048300">
    <property type="entry name" value="TACO1_YebC-like_2nd/3rd_dom"/>
</dbReference>
<dbReference type="InterPro" id="IPR029072">
    <property type="entry name" value="YebC-like"/>
</dbReference>
<feature type="domain" description="TACO1/YebC-like second and third" evidence="1">
    <location>
        <begin position="4"/>
        <end position="49"/>
    </location>
</feature>